<dbReference type="Proteomes" id="UP000065151">
    <property type="component" value="Chromosome"/>
</dbReference>
<dbReference type="RefSeq" id="WP_058930106.1">
    <property type="nucleotide sequence ID" value="NZ_CP013747.1"/>
</dbReference>
<reference evidence="1 2" key="1">
    <citation type="submission" date="2015-12" db="EMBL/GenBank/DDBJ databases">
        <authorList>
            <person name="Shamseldin A."/>
            <person name="Moawad H."/>
            <person name="Abd El-Rahim W.M."/>
            <person name="Sadowsky M.J."/>
        </authorList>
    </citation>
    <scope>NUCLEOTIDE SEQUENCE [LARGE SCALE GENOMIC DNA]</scope>
    <source>
        <strain evidence="1 2">Ar51</strain>
    </source>
</reference>
<evidence type="ECO:0000313" key="1">
    <source>
        <dbReference type="EMBL" id="ALV40942.1"/>
    </source>
</evidence>
<dbReference type="STRING" id="121292.AU252_07045"/>
<proteinExistence type="predicted"/>
<accession>A0A0U3Q2W9</accession>
<gene>
    <name evidence="1" type="ORF">AU252_07045</name>
</gene>
<dbReference type="KEGG" id="psul:AU252_07045"/>
<dbReference type="AlphaFoldDB" id="A0A0U3Q2W9"/>
<sequence>MADIEGTMVIRAWAEPAQNHRVRARLISSHPGQDQEIVETAGDAEEIILAVQRWLDVLKASESTASA</sequence>
<protein>
    <submittedName>
        <fullName evidence="1">Uncharacterized protein</fullName>
    </submittedName>
</protein>
<name>A0A0U3Q2W9_9MICC</name>
<dbReference type="EMBL" id="CP013747">
    <property type="protein sequence ID" value="ALV40942.1"/>
    <property type="molecule type" value="Genomic_DNA"/>
</dbReference>
<evidence type="ECO:0000313" key="2">
    <source>
        <dbReference type="Proteomes" id="UP000065151"/>
    </source>
</evidence>
<organism evidence="1">
    <name type="scientific">Pseudarthrobacter sulfonivorans</name>
    <dbReference type="NCBI Taxonomy" id="121292"/>
    <lineage>
        <taxon>Bacteria</taxon>
        <taxon>Bacillati</taxon>
        <taxon>Actinomycetota</taxon>
        <taxon>Actinomycetes</taxon>
        <taxon>Micrococcales</taxon>
        <taxon>Micrococcaceae</taxon>
        <taxon>Pseudarthrobacter</taxon>
    </lineage>
</organism>